<dbReference type="GO" id="GO:0016020">
    <property type="term" value="C:membrane"/>
    <property type="evidence" value="ECO:0007669"/>
    <property type="project" value="UniProtKB-SubCell"/>
</dbReference>
<gene>
    <name evidence="8" type="ORF">ACH5RR_035671</name>
</gene>
<feature type="domain" description="EamA" evidence="7">
    <location>
        <begin position="27"/>
        <end position="153"/>
    </location>
</feature>
<evidence type="ECO:0000256" key="4">
    <source>
        <dbReference type="ARBA" id="ARBA00022989"/>
    </source>
</evidence>
<comment type="subcellular location">
    <subcellularLocation>
        <location evidence="1 6">Membrane</location>
        <topology evidence="1 6">Multi-pass membrane protein</topology>
    </subcellularLocation>
</comment>
<accession>A0ABD2Y0W8</accession>
<evidence type="ECO:0000256" key="5">
    <source>
        <dbReference type="ARBA" id="ARBA00023136"/>
    </source>
</evidence>
<evidence type="ECO:0000313" key="8">
    <source>
        <dbReference type="EMBL" id="KAL3501222.1"/>
    </source>
</evidence>
<feature type="transmembrane region" description="Helical" evidence="6">
    <location>
        <begin position="103"/>
        <end position="127"/>
    </location>
</feature>
<protein>
    <recommendedName>
        <fullName evidence="6">WAT1-related protein</fullName>
    </recommendedName>
</protein>
<evidence type="ECO:0000256" key="2">
    <source>
        <dbReference type="ARBA" id="ARBA00007635"/>
    </source>
</evidence>
<feature type="transmembrane region" description="Helical" evidence="6">
    <location>
        <begin position="12"/>
        <end position="31"/>
    </location>
</feature>
<dbReference type="Pfam" id="PF00892">
    <property type="entry name" value="EamA"/>
    <property type="match status" value="1"/>
</dbReference>
<comment type="caution">
    <text evidence="8">The sequence shown here is derived from an EMBL/GenBank/DDBJ whole genome shotgun (WGS) entry which is preliminary data.</text>
</comment>
<feature type="transmembrane region" description="Helical" evidence="6">
    <location>
        <begin position="193"/>
        <end position="213"/>
    </location>
</feature>
<proteinExistence type="inferred from homology"/>
<evidence type="ECO:0000259" key="7">
    <source>
        <dbReference type="Pfam" id="PF00892"/>
    </source>
</evidence>
<feature type="transmembrane region" description="Helical" evidence="6">
    <location>
        <begin position="43"/>
        <end position="66"/>
    </location>
</feature>
<dbReference type="EMBL" id="JBJUIK010000015">
    <property type="protein sequence ID" value="KAL3501222.1"/>
    <property type="molecule type" value="Genomic_DNA"/>
</dbReference>
<keyword evidence="4 6" id="KW-1133">Transmembrane helix</keyword>
<keyword evidence="3 6" id="KW-0812">Transmembrane</keyword>
<evidence type="ECO:0000256" key="1">
    <source>
        <dbReference type="ARBA" id="ARBA00004141"/>
    </source>
</evidence>
<keyword evidence="9" id="KW-1185">Reference proteome</keyword>
<sequence>MGAVMRAVLGEAVPSTVMVIMEFCTICLTIMAKTIISKGMSPFVFVVYTNALGSILLLLYICLFLRDQSGQPLFTIQLFPRVFLLGLTGISLAQNLAFVGLSYSSPIVACGMGNLIPAFSFILALIIRTNKIDWKGSSIQVKSIGTLISIVGATSLTLYRGPVVKKSPVSSFSLLHLIPPRFFVFSSPHDENWILGCILFAAASLAISVWNIIQLSWDPPVCYTVHTHRKRSQCLEIEA</sequence>
<organism evidence="8 9">
    <name type="scientific">Cinchona calisaya</name>
    <dbReference type="NCBI Taxonomy" id="153742"/>
    <lineage>
        <taxon>Eukaryota</taxon>
        <taxon>Viridiplantae</taxon>
        <taxon>Streptophyta</taxon>
        <taxon>Embryophyta</taxon>
        <taxon>Tracheophyta</taxon>
        <taxon>Spermatophyta</taxon>
        <taxon>Magnoliopsida</taxon>
        <taxon>eudicotyledons</taxon>
        <taxon>Gunneridae</taxon>
        <taxon>Pentapetalae</taxon>
        <taxon>asterids</taxon>
        <taxon>lamiids</taxon>
        <taxon>Gentianales</taxon>
        <taxon>Rubiaceae</taxon>
        <taxon>Cinchonoideae</taxon>
        <taxon>Cinchoneae</taxon>
        <taxon>Cinchona</taxon>
    </lineage>
</organism>
<feature type="transmembrane region" description="Helical" evidence="6">
    <location>
        <begin position="78"/>
        <end position="97"/>
    </location>
</feature>
<reference evidence="8 9" key="1">
    <citation type="submission" date="2024-11" db="EMBL/GenBank/DDBJ databases">
        <title>A near-complete genome assembly of Cinchona calisaya.</title>
        <authorList>
            <person name="Lian D.C."/>
            <person name="Zhao X.W."/>
            <person name="Wei L."/>
        </authorList>
    </citation>
    <scope>NUCLEOTIDE SEQUENCE [LARGE SCALE GENOMIC DNA]</scope>
    <source>
        <tissue evidence="8">Nenye</tissue>
    </source>
</reference>
<evidence type="ECO:0000313" key="9">
    <source>
        <dbReference type="Proteomes" id="UP001630127"/>
    </source>
</evidence>
<dbReference type="AlphaFoldDB" id="A0ABD2Y0W8"/>
<comment type="similarity">
    <text evidence="2 6">Belongs to the drug/metabolite transporter (DMT) superfamily. Plant drug/metabolite exporter (P-DME) (TC 2.A.7.4) family.</text>
</comment>
<dbReference type="InterPro" id="IPR030184">
    <property type="entry name" value="WAT1-related"/>
</dbReference>
<evidence type="ECO:0000256" key="3">
    <source>
        <dbReference type="ARBA" id="ARBA00022692"/>
    </source>
</evidence>
<evidence type="ECO:0000256" key="6">
    <source>
        <dbReference type="RuleBase" id="RU363077"/>
    </source>
</evidence>
<keyword evidence="5 6" id="KW-0472">Membrane</keyword>
<name>A0ABD2Y0W8_9GENT</name>
<dbReference type="InterPro" id="IPR000620">
    <property type="entry name" value="EamA_dom"/>
</dbReference>
<dbReference type="PANTHER" id="PTHR31218">
    <property type="entry name" value="WAT1-RELATED PROTEIN"/>
    <property type="match status" value="1"/>
</dbReference>
<dbReference type="Proteomes" id="UP001630127">
    <property type="component" value="Unassembled WGS sequence"/>
</dbReference>